<accession>A0ABQ5G6N5</accession>
<evidence type="ECO:0000259" key="1">
    <source>
        <dbReference type="Pfam" id="PF13960"/>
    </source>
</evidence>
<dbReference type="InterPro" id="IPR025452">
    <property type="entry name" value="DUF4218"/>
</dbReference>
<feature type="domain" description="DUF4218" evidence="1">
    <location>
        <begin position="150"/>
        <end position="195"/>
    </location>
</feature>
<dbReference type="PANTHER" id="PTHR48258">
    <property type="entry name" value="DUF4218 DOMAIN-CONTAINING PROTEIN-RELATED"/>
    <property type="match status" value="1"/>
</dbReference>
<name>A0ABQ5G6N5_9ASTR</name>
<comment type="caution">
    <text evidence="2">The sequence shown here is derived from an EMBL/GenBank/DDBJ whole genome shotgun (WGS) entry which is preliminary data.</text>
</comment>
<protein>
    <submittedName>
        <fullName evidence="2">Transmembrane protein 45B-like protein</fullName>
    </submittedName>
</protein>
<dbReference type="Pfam" id="PF02992">
    <property type="entry name" value="Transposase_21"/>
    <property type="match status" value="1"/>
</dbReference>
<sequence length="443" mass="49990">MQHSVDGRAWKNFNTKYLDFAKEPRIVRLGLAADGFNPFGNLKSSFMMTLLIYGPKSPSKDIDVYLRPLIDDLKDLWSKPGVETIDIATGQKRSLDFNGEIKDGDPPRKFNRDDIMAQLAKLPMRVKDVMHIEKNVLESILNTLLMNDKSKDTTKDDMLKAQSKVVDIMCNLELINPLGFFDIMIYLVIHLPLEALEGSEFPNKDMKEEFPSWFGKQIRQCHVDNNPGVGESSELFALACGPSQTLISVNSCVVNGVSLNDLDFLTLHIDGQSMDVDTPPDIIDVDEDDDIIDDEDVLPYDLADSDDEDLVNVNDDDDIAVTQFDLKPHMESERWPKIYTGIQQYLQKIYNGNKSALKAQHWMESSATREYPSLIHTFFLTHTVNDVFLNLEDKALYEEMLRLQGLGSNTETGVPYTEDEIMAIVRGGKQRGHIPGVGRVLPG</sequence>
<evidence type="ECO:0000313" key="3">
    <source>
        <dbReference type="Proteomes" id="UP001151760"/>
    </source>
</evidence>
<dbReference type="PANTHER" id="PTHR48258:SF14">
    <property type="entry name" value="OS02G0583300 PROTEIN"/>
    <property type="match status" value="1"/>
</dbReference>
<reference evidence="2" key="2">
    <citation type="submission" date="2022-01" db="EMBL/GenBank/DDBJ databases">
        <authorList>
            <person name="Yamashiro T."/>
            <person name="Shiraishi A."/>
            <person name="Satake H."/>
            <person name="Nakayama K."/>
        </authorList>
    </citation>
    <scope>NUCLEOTIDE SEQUENCE</scope>
</reference>
<dbReference type="Pfam" id="PF13960">
    <property type="entry name" value="DUF4218"/>
    <property type="match status" value="1"/>
</dbReference>
<organism evidence="2 3">
    <name type="scientific">Tanacetum coccineum</name>
    <dbReference type="NCBI Taxonomy" id="301880"/>
    <lineage>
        <taxon>Eukaryota</taxon>
        <taxon>Viridiplantae</taxon>
        <taxon>Streptophyta</taxon>
        <taxon>Embryophyta</taxon>
        <taxon>Tracheophyta</taxon>
        <taxon>Spermatophyta</taxon>
        <taxon>Magnoliopsida</taxon>
        <taxon>eudicotyledons</taxon>
        <taxon>Gunneridae</taxon>
        <taxon>Pentapetalae</taxon>
        <taxon>asterids</taxon>
        <taxon>campanulids</taxon>
        <taxon>Asterales</taxon>
        <taxon>Asteraceae</taxon>
        <taxon>Asteroideae</taxon>
        <taxon>Anthemideae</taxon>
        <taxon>Anthemidinae</taxon>
        <taxon>Tanacetum</taxon>
    </lineage>
</organism>
<evidence type="ECO:0000313" key="2">
    <source>
        <dbReference type="EMBL" id="GJT71155.1"/>
    </source>
</evidence>
<proteinExistence type="predicted"/>
<dbReference type="EMBL" id="BQNB010018143">
    <property type="protein sequence ID" value="GJT71155.1"/>
    <property type="molecule type" value="Genomic_DNA"/>
</dbReference>
<dbReference type="Proteomes" id="UP001151760">
    <property type="component" value="Unassembled WGS sequence"/>
</dbReference>
<gene>
    <name evidence="2" type="ORF">Tco_1030441</name>
</gene>
<reference evidence="2" key="1">
    <citation type="journal article" date="2022" name="Int. J. Mol. Sci.">
        <title>Draft Genome of Tanacetum Coccineum: Genomic Comparison of Closely Related Tanacetum-Family Plants.</title>
        <authorList>
            <person name="Yamashiro T."/>
            <person name="Shiraishi A."/>
            <person name="Nakayama K."/>
            <person name="Satake H."/>
        </authorList>
    </citation>
    <scope>NUCLEOTIDE SEQUENCE</scope>
</reference>
<keyword evidence="3" id="KW-1185">Reference proteome</keyword>
<dbReference type="InterPro" id="IPR004242">
    <property type="entry name" value="Transposase_21"/>
</dbReference>